<accession>A0A2N3KGR9</accession>
<dbReference type="EMBL" id="NWTK01000018">
    <property type="protein sequence ID" value="PKR49721.1"/>
    <property type="molecule type" value="Genomic_DNA"/>
</dbReference>
<name>A0A2N3KGR9_9PROT</name>
<dbReference type="AlphaFoldDB" id="A0A2N3KGR9"/>
<dbReference type="Pfam" id="PF13503">
    <property type="entry name" value="DUF4123"/>
    <property type="match status" value="1"/>
</dbReference>
<gene>
    <name evidence="2" type="ORF">COO20_22100</name>
</gene>
<dbReference type="RefSeq" id="WP_101270494.1">
    <property type="nucleotide sequence ID" value="NZ_NWTK01000018.1"/>
</dbReference>
<proteinExistence type="predicted"/>
<sequence length="447" mass="50529">MSDFCAWIGNCQLLDQTDTPQAYICQAAIWADSEKTFRDLLEQELSARDLTIVWLEEVLPATQYLAHHADQQQKIGPLARAVHPGKTVEIGPLTQKETGEATNTPASTASFLHINQIENISPLDMQLGMHPQKTVPDTLFPILFGNVMTPEDSNGDDKSFDPAHENMSNTFAILNAAKLPYHLTTLLEVSGLRYQSLFQGDTQDELGEHAPYLVELTADNGFTKTLFTGPDGINGLWDRELGIYIRSRASFDGIRKHFRKFTRLRDGDYKWFYFAFWEGETIPALAQYFNNQSSPPCSFFYPGGREATFISSKNKQTVTITRSILTAKGTEFTSLAISPAIMECLSQMRQDKKVSRMAEELFDLKKDAARTEFRAFADETRQFCEIAIRDYRIKTSKYLKALCLWKLVMDTELSSFDSVLRSGHSEAEKIGQIAAKLKKEMAAEKQY</sequence>
<dbReference type="Proteomes" id="UP000233597">
    <property type="component" value="Unassembled WGS sequence"/>
</dbReference>
<organism evidence="2 3">
    <name type="scientific">Thalassospira marina</name>
    <dbReference type="NCBI Taxonomy" id="2048283"/>
    <lineage>
        <taxon>Bacteria</taxon>
        <taxon>Pseudomonadati</taxon>
        <taxon>Pseudomonadota</taxon>
        <taxon>Alphaproteobacteria</taxon>
        <taxon>Rhodospirillales</taxon>
        <taxon>Thalassospiraceae</taxon>
        <taxon>Thalassospira</taxon>
    </lineage>
</organism>
<protein>
    <recommendedName>
        <fullName evidence="1">DUF4123 domain-containing protein</fullName>
    </recommendedName>
</protein>
<dbReference type="InterPro" id="IPR025391">
    <property type="entry name" value="DUF4123"/>
</dbReference>
<evidence type="ECO:0000313" key="3">
    <source>
        <dbReference type="Proteomes" id="UP000233597"/>
    </source>
</evidence>
<reference evidence="2 3" key="1">
    <citation type="submission" date="2017-09" db="EMBL/GenBank/DDBJ databases">
        <title>Biodiversity and function of Thalassospira species in the particle-attached aromatic-hydrocarbon-degrading consortia from the surface seawater of the South China Sea.</title>
        <authorList>
            <person name="Dong C."/>
            <person name="Liu R."/>
            <person name="Shao Z."/>
        </authorList>
    </citation>
    <scope>NUCLEOTIDE SEQUENCE [LARGE SCALE GENOMIC DNA]</scope>
    <source>
        <strain evidence="2 3">CSC1P2</strain>
    </source>
</reference>
<comment type="caution">
    <text evidence="2">The sequence shown here is derived from an EMBL/GenBank/DDBJ whole genome shotgun (WGS) entry which is preliminary data.</text>
</comment>
<dbReference type="OrthoDB" id="6431152at2"/>
<evidence type="ECO:0000313" key="2">
    <source>
        <dbReference type="EMBL" id="PKR49721.1"/>
    </source>
</evidence>
<feature type="domain" description="DUF4123" evidence="1">
    <location>
        <begin position="171"/>
        <end position="292"/>
    </location>
</feature>
<evidence type="ECO:0000259" key="1">
    <source>
        <dbReference type="Pfam" id="PF13503"/>
    </source>
</evidence>